<dbReference type="RefSeq" id="WP_016275917.1">
    <property type="nucleotide sequence ID" value="NZ_JABVZU010000003.1"/>
</dbReference>
<dbReference type="AlphaFoldDB" id="R9II12"/>
<reference evidence="3 4" key="1">
    <citation type="submission" date="2013-04" db="EMBL/GenBank/DDBJ databases">
        <title>The Genome Sequence of Bacteroides massiliensis dnLKV3.</title>
        <authorList>
            <consortium name="The Broad Institute Genomics Platform"/>
            <consortium name="The Broad Institute Genome Sequencing Center for Infectious Disease"/>
            <person name="Earl A."/>
            <person name="Xavier R."/>
            <person name="Kuhn K."/>
            <person name="Stappenbeck T."/>
            <person name="Walker B."/>
            <person name="Young S."/>
            <person name="Zeng Q."/>
            <person name="Gargeya S."/>
            <person name="Fitzgerald M."/>
            <person name="Haas B."/>
            <person name="Abouelleil A."/>
            <person name="Allen A.W."/>
            <person name="Alvarado L."/>
            <person name="Arachchi H.M."/>
            <person name="Berlin A.M."/>
            <person name="Chapman S.B."/>
            <person name="Gainer-Dewar J."/>
            <person name="Goldberg J."/>
            <person name="Griggs A."/>
            <person name="Gujja S."/>
            <person name="Hansen M."/>
            <person name="Howarth C."/>
            <person name="Imamovic A."/>
            <person name="Ireland A."/>
            <person name="Larimer J."/>
            <person name="McCowan C."/>
            <person name="Murphy C."/>
            <person name="Pearson M."/>
            <person name="Poon T.W."/>
            <person name="Priest M."/>
            <person name="Roberts A."/>
            <person name="Saif S."/>
            <person name="Shea T."/>
            <person name="Sisk P."/>
            <person name="Sykes S."/>
            <person name="Wortman J."/>
            <person name="Nusbaum C."/>
            <person name="Birren B."/>
        </authorList>
    </citation>
    <scope>NUCLEOTIDE SEQUENCE [LARGE SCALE GENOMIC DNA]</scope>
    <source>
        <strain evidence="4">dnLKV3</strain>
    </source>
</reference>
<dbReference type="Pfam" id="PF00534">
    <property type="entry name" value="Glycos_transf_1"/>
    <property type="match status" value="1"/>
</dbReference>
<dbReference type="HOGENOM" id="CLU_061541_0_0_10"/>
<evidence type="ECO:0000313" key="3">
    <source>
        <dbReference type="EMBL" id="EOS13666.1"/>
    </source>
</evidence>
<dbReference type="SUPFAM" id="SSF53756">
    <property type="entry name" value="UDP-Glycosyltransferase/glycogen phosphorylase"/>
    <property type="match status" value="1"/>
</dbReference>
<protein>
    <recommendedName>
        <fullName evidence="2">Glycosyl transferase family 1 domain-containing protein</fullName>
    </recommendedName>
</protein>
<proteinExistence type="predicted"/>
<dbReference type="GeneID" id="82154717"/>
<accession>R9II12</accession>
<dbReference type="OrthoDB" id="9811239at2"/>
<dbReference type="GO" id="GO:0009103">
    <property type="term" value="P:lipopolysaccharide biosynthetic process"/>
    <property type="evidence" value="ECO:0007669"/>
    <property type="project" value="TreeGrafter"/>
</dbReference>
<sequence length="337" mass="38381">MNIAFITPTFYIAPAGGIKLQALMWKQGLEKFGHQVTLIDSWKGYVWTDFDLFFIFGYGGNLKTIVEALSKITDNIVLAPIIDTNYSVSLFRMAAKYLKCSTLRLHSVYNDLYEVRNKIRLFYARSAYEMKYLTDGLGISDNKIIVLPLSCRIKVPVKMPPKESFCFHVSLLVNPGKNVKRLIEAAVKYDFKLVLAGTLRNKEEEHLLLSWIRNHENIKYVGFLSEDELLVYYLRAKVFALPSTYEGVGMVALEAAACGCNIVLTKNGGPKEYYDNHVYLVNPYDVDEIGTAVVHAMNNNDYQPCLMEHIKRNYSFEICSQKLNATITNIKQTCIES</sequence>
<feature type="domain" description="Glycosyl transferase family 1" evidence="2">
    <location>
        <begin position="174"/>
        <end position="301"/>
    </location>
</feature>
<dbReference type="PANTHER" id="PTHR46401:SF2">
    <property type="entry name" value="GLYCOSYLTRANSFERASE WBBK-RELATED"/>
    <property type="match status" value="1"/>
</dbReference>
<dbReference type="PATRIC" id="fig|1235788.3.peg.1543"/>
<organism evidence="3 4">
    <name type="scientific">Phocaeicola sartorii</name>
    <dbReference type="NCBI Taxonomy" id="671267"/>
    <lineage>
        <taxon>Bacteria</taxon>
        <taxon>Pseudomonadati</taxon>
        <taxon>Bacteroidota</taxon>
        <taxon>Bacteroidia</taxon>
        <taxon>Bacteroidales</taxon>
        <taxon>Bacteroidaceae</taxon>
        <taxon>Phocaeicola</taxon>
    </lineage>
</organism>
<dbReference type="GO" id="GO:0016757">
    <property type="term" value="F:glycosyltransferase activity"/>
    <property type="evidence" value="ECO:0007669"/>
    <property type="project" value="InterPro"/>
</dbReference>
<dbReference type="STRING" id="1235788.C802_01509"/>
<keyword evidence="1" id="KW-0808">Transferase</keyword>
<dbReference type="InterPro" id="IPR001296">
    <property type="entry name" value="Glyco_trans_1"/>
</dbReference>
<dbReference type="Gene3D" id="3.40.50.2000">
    <property type="entry name" value="Glycogen Phosphorylase B"/>
    <property type="match status" value="1"/>
</dbReference>
<dbReference type="CDD" id="cd03801">
    <property type="entry name" value="GT4_PimA-like"/>
    <property type="match status" value="1"/>
</dbReference>
<dbReference type="PANTHER" id="PTHR46401">
    <property type="entry name" value="GLYCOSYLTRANSFERASE WBBK-RELATED"/>
    <property type="match status" value="1"/>
</dbReference>
<evidence type="ECO:0000259" key="2">
    <source>
        <dbReference type="Pfam" id="PF00534"/>
    </source>
</evidence>
<comment type="caution">
    <text evidence="3">The sequence shown here is derived from an EMBL/GenBank/DDBJ whole genome shotgun (WGS) entry which is preliminary data.</text>
</comment>
<gene>
    <name evidence="3" type="ORF">C802_01509</name>
</gene>
<keyword evidence="4" id="KW-1185">Reference proteome</keyword>
<dbReference type="Proteomes" id="UP000014200">
    <property type="component" value="Unassembled WGS sequence"/>
</dbReference>
<dbReference type="EMBL" id="ASSP01000009">
    <property type="protein sequence ID" value="EOS13666.1"/>
    <property type="molecule type" value="Genomic_DNA"/>
</dbReference>
<evidence type="ECO:0000256" key="1">
    <source>
        <dbReference type="ARBA" id="ARBA00022679"/>
    </source>
</evidence>
<name>R9II12_9BACT</name>
<evidence type="ECO:0000313" key="4">
    <source>
        <dbReference type="Proteomes" id="UP000014200"/>
    </source>
</evidence>